<keyword evidence="9" id="KW-1185">Reference proteome</keyword>
<evidence type="ECO:0000313" key="8">
    <source>
        <dbReference type="EMBL" id="EWS76228.1"/>
    </source>
</evidence>
<comment type="similarity">
    <text evidence="2">Belongs to the CTL (choline transporter-like) family.</text>
</comment>
<feature type="transmembrane region" description="Helical" evidence="7">
    <location>
        <begin position="18"/>
        <end position="38"/>
    </location>
</feature>
<keyword evidence="6" id="KW-0325">Glycoprotein</keyword>
<keyword evidence="3 7" id="KW-0812">Transmembrane</keyword>
<feature type="transmembrane region" description="Helical" evidence="7">
    <location>
        <begin position="158"/>
        <end position="184"/>
    </location>
</feature>
<dbReference type="PANTHER" id="PTHR12385">
    <property type="entry name" value="CHOLINE TRANSPORTER-LIKE (SLC FAMILY 44)"/>
    <property type="match status" value="1"/>
</dbReference>
<evidence type="ECO:0000256" key="1">
    <source>
        <dbReference type="ARBA" id="ARBA00004141"/>
    </source>
</evidence>
<comment type="subcellular location">
    <subcellularLocation>
        <location evidence="1">Membrane</location>
        <topology evidence="1">Multi-pass membrane protein</topology>
    </subcellularLocation>
</comment>
<evidence type="ECO:0000256" key="6">
    <source>
        <dbReference type="ARBA" id="ARBA00023180"/>
    </source>
</evidence>
<feature type="transmembrane region" description="Helical" evidence="7">
    <location>
        <begin position="304"/>
        <end position="323"/>
    </location>
</feature>
<dbReference type="EMBL" id="GG662840">
    <property type="protein sequence ID" value="EWS76228.1"/>
    <property type="molecule type" value="Genomic_DNA"/>
</dbReference>
<sequence>MLSNNSQTDSKVQTDKKWIFNFAGALGVFFVVSLYALIRGQPSLLSKPFDPDNRPCGIGDLEDYPYIYFVNPQKTQLYRNVCIKQCPQVNSVKLQQSIECATNSVVRNCQLNIGITIDIKDFFLIYDSYAYLNKVCLPANNKYFEVIREKLLIGKIDLIFNDITSSLPLIIFFTISCTLLSFYSKYFLDNDKIARITYFIVFFLSAVGCFILGVVLFNKFVHIIFDSPENKTQVLSTSSDAYQYTSSQNSSLVFYLFASIMCFYQFLVFVKDQVSNETMKNHEIRIKIFSNIPEVINARKYLEFLPVFAFFVTLLLFLIMFIIERNIFSIVSIEVNIYLSPFDRVRRGIEPYILNILIIPIFIWMISIIIQTCEYITLQSTYHTLDNYQEYDFKQLLQTVFSQRMGTIIKGAFLIGFTDWIRTPLELLEYNFQEYLKKNKIEDLNCVRRMQQKICNFYQSTELKSYTKYAYIDNARKNKEFVESGLHFQNEILDKNRWIESLVDMSEIFENQMNISICMIITILFYLFLRLIYASSSISSYTTTSIFVLGISFLITLFQVNMYGTTYCSIILQYTIQQIENSAEELTQAKFLKYLKKEFQQKLKTKFSQGENAPAFIKFCNQP</sequence>
<dbReference type="RefSeq" id="XP_012651275.1">
    <property type="nucleotide sequence ID" value="XM_012795821.1"/>
</dbReference>
<keyword evidence="5 7" id="KW-0472">Membrane</keyword>
<evidence type="ECO:0000256" key="5">
    <source>
        <dbReference type="ARBA" id="ARBA00023136"/>
    </source>
</evidence>
<feature type="transmembrane region" description="Helical" evidence="7">
    <location>
        <begin position="252"/>
        <end position="270"/>
    </location>
</feature>
<feature type="transmembrane region" description="Helical" evidence="7">
    <location>
        <begin position="196"/>
        <end position="217"/>
    </location>
</feature>
<evidence type="ECO:0000256" key="2">
    <source>
        <dbReference type="ARBA" id="ARBA00007168"/>
    </source>
</evidence>
<dbReference type="InterPro" id="IPR007603">
    <property type="entry name" value="Choline_transptr-like"/>
</dbReference>
<dbReference type="KEGG" id="tet:TTHERM_000185488"/>
<evidence type="ECO:0000313" key="9">
    <source>
        <dbReference type="Proteomes" id="UP000009168"/>
    </source>
</evidence>
<dbReference type="InParanoid" id="W7XGQ8"/>
<accession>W7XGQ8</accession>
<dbReference type="GeneID" id="24437687"/>
<gene>
    <name evidence="8" type="ORF">TTHERM_000185488</name>
</gene>
<evidence type="ECO:0000256" key="4">
    <source>
        <dbReference type="ARBA" id="ARBA00022989"/>
    </source>
</evidence>
<dbReference type="Proteomes" id="UP000009168">
    <property type="component" value="Unassembled WGS sequence"/>
</dbReference>
<dbReference type="AlphaFoldDB" id="W7XGQ8"/>
<dbReference type="PANTHER" id="PTHR12385:SF14">
    <property type="entry name" value="CHOLINE TRANSPORTER-LIKE 2"/>
    <property type="match status" value="1"/>
</dbReference>
<keyword evidence="4 7" id="KW-1133">Transmembrane helix</keyword>
<dbReference type="GO" id="GO:0016020">
    <property type="term" value="C:membrane"/>
    <property type="evidence" value="ECO:0007669"/>
    <property type="project" value="UniProtKB-SubCell"/>
</dbReference>
<evidence type="ECO:0000256" key="3">
    <source>
        <dbReference type="ARBA" id="ARBA00022692"/>
    </source>
</evidence>
<proteinExistence type="inferred from homology"/>
<evidence type="ECO:0000256" key="7">
    <source>
        <dbReference type="SAM" id="Phobius"/>
    </source>
</evidence>
<feature type="transmembrane region" description="Helical" evidence="7">
    <location>
        <begin position="352"/>
        <end position="370"/>
    </location>
</feature>
<reference evidence="9" key="1">
    <citation type="journal article" date="2006" name="PLoS Biol.">
        <title>Macronuclear genome sequence of the ciliate Tetrahymena thermophila, a model eukaryote.</title>
        <authorList>
            <person name="Eisen J.A."/>
            <person name="Coyne R.S."/>
            <person name="Wu M."/>
            <person name="Wu D."/>
            <person name="Thiagarajan M."/>
            <person name="Wortman J.R."/>
            <person name="Badger J.H."/>
            <person name="Ren Q."/>
            <person name="Amedeo P."/>
            <person name="Jones K.M."/>
            <person name="Tallon L.J."/>
            <person name="Delcher A.L."/>
            <person name="Salzberg S.L."/>
            <person name="Silva J.C."/>
            <person name="Haas B.J."/>
            <person name="Majoros W.H."/>
            <person name="Farzad M."/>
            <person name="Carlton J.M."/>
            <person name="Smith R.K. Jr."/>
            <person name="Garg J."/>
            <person name="Pearlman R.E."/>
            <person name="Karrer K.M."/>
            <person name="Sun L."/>
            <person name="Manning G."/>
            <person name="Elde N.C."/>
            <person name="Turkewitz A.P."/>
            <person name="Asai D.J."/>
            <person name="Wilkes D.E."/>
            <person name="Wang Y."/>
            <person name="Cai H."/>
            <person name="Collins K."/>
            <person name="Stewart B.A."/>
            <person name="Lee S.R."/>
            <person name="Wilamowska K."/>
            <person name="Weinberg Z."/>
            <person name="Ruzzo W.L."/>
            <person name="Wloga D."/>
            <person name="Gaertig J."/>
            <person name="Frankel J."/>
            <person name="Tsao C.-C."/>
            <person name="Gorovsky M.A."/>
            <person name="Keeling P.J."/>
            <person name="Waller R.F."/>
            <person name="Patron N.J."/>
            <person name="Cherry J.M."/>
            <person name="Stover N.A."/>
            <person name="Krieger C.J."/>
            <person name="del Toro C."/>
            <person name="Ryder H.F."/>
            <person name="Williamson S.C."/>
            <person name="Barbeau R.A."/>
            <person name="Hamilton E.P."/>
            <person name="Orias E."/>
        </authorList>
    </citation>
    <scope>NUCLEOTIDE SEQUENCE [LARGE SCALE GENOMIC DNA]</scope>
    <source>
        <strain evidence="9">SB210</strain>
    </source>
</reference>
<feature type="transmembrane region" description="Helical" evidence="7">
    <location>
        <begin position="545"/>
        <end position="564"/>
    </location>
</feature>
<organism evidence="8 9">
    <name type="scientific">Tetrahymena thermophila (strain SB210)</name>
    <dbReference type="NCBI Taxonomy" id="312017"/>
    <lineage>
        <taxon>Eukaryota</taxon>
        <taxon>Sar</taxon>
        <taxon>Alveolata</taxon>
        <taxon>Ciliophora</taxon>
        <taxon>Intramacronucleata</taxon>
        <taxon>Oligohymenophorea</taxon>
        <taxon>Hymenostomatida</taxon>
        <taxon>Tetrahymenina</taxon>
        <taxon>Tetrahymenidae</taxon>
        <taxon>Tetrahymena</taxon>
    </lineage>
</organism>
<name>W7XGQ8_TETTS</name>
<dbReference type="OrthoDB" id="292257at2759"/>
<protein>
    <submittedName>
        <fullName evidence="8">Plasma-membrane choline transporter</fullName>
    </submittedName>
</protein>
<feature type="transmembrane region" description="Helical" evidence="7">
    <location>
        <begin position="513"/>
        <end position="533"/>
    </location>
</feature>
<dbReference type="GO" id="GO:0022857">
    <property type="term" value="F:transmembrane transporter activity"/>
    <property type="evidence" value="ECO:0007669"/>
    <property type="project" value="InterPro"/>
</dbReference>